<dbReference type="GO" id="GO:0003700">
    <property type="term" value="F:DNA-binding transcription factor activity"/>
    <property type="evidence" value="ECO:0007669"/>
    <property type="project" value="TreeGrafter"/>
</dbReference>
<accession>A0A9P8DDI4</accession>
<evidence type="ECO:0000313" key="2">
    <source>
        <dbReference type="EMBL" id="KAG9499945.1"/>
    </source>
</evidence>
<dbReference type="Proteomes" id="UP000827133">
    <property type="component" value="Unassembled WGS sequence"/>
</dbReference>
<dbReference type="GO" id="GO:0051321">
    <property type="term" value="P:meiotic cell cycle"/>
    <property type="evidence" value="ECO:0007669"/>
    <property type="project" value="TreeGrafter"/>
</dbReference>
<dbReference type="PANTHER" id="PTHR35144:SF1">
    <property type="entry name" value="PROTEIN PACG"/>
    <property type="match status" value="1"/>
</dbReference>
<sequence>MTRPPIPAWSSDPHNSAKAANSHSNKNSLPRQNASLPINLSLSEDERSPNRSSAELHSPNSGKGYTTAGANRENSPADEGADPLYEYFPLTVDDWMPPVDAVYRPHVVHHTIMPPEMKAQQLKSKAKRYFASD</sequence>
<dbReference type="GeneID" id="68316265"/>
<dbReference type="RefSeq" id="XP_044678945.1">
    <property type="nucleotide sequence ID" value="XM_044826028.1"/>
</dbReference>
<dbReference type="AlphaFoldDB" id="A0A9P8DDI4"/>
<protein>
    <submittedName>
        <fullName evidence="2">Uncharacterized protein</fullName>
    </submittedName>
</protein>
<feature type="compositionally biased region" description="Polar residues" evidence="1">
    <location>
        <begin position="50"/>
        <end position="74"/>
    </location>
</feature>
<dbReference type="GO" id="GO:0045944">
    <property type="term" value="P:positive regulation of transcription by RNA polymerase II"/>
    <property type="evidence" value="ECO:0007669"/>
    <property type="project" value="TreeGrafter"/>
</dbReference>
<name>A0A9P8DDI4_9HYPO</name>
<evidence type="ECO:0000313" key="3">
    <source>
        <dbReference type="Proteomes" id="UP000827133"/>
    </source>
</evidence>
<reference evidence="2" key="1">
    <citation type="journal article" date="2021" name="Mol. Plant Microbe Interact.">
        <title>Telomere to telomere genome assembly of Fusarium musae F31, causal agent of crown rot disease of banana.</title>
        <authorList>
            <person name="Degradi L."/>
            <person name="Tava V."/>
            <person name="Kunova A."/>
            <person name="Cortesi P."/>
            <person name="Saracchi M."/>
            <person name="Pasquali M."/>
        </authorList>
    </citation>
    <scope>NUCLEOTIDE SEQUENCE</scope>
    <source>
        <strain evidence="2">F31</strain>
    </source>
</reference>
<dbReference type="InterPro" id="IPR052605">
    <property type="entry name" value="Fungal_trans_regulator"/>
</dbReference>
<evidence type="ECO:0000256" key="1">
    <source>
        <dbReference type="SAM" id="MobiDB-lite"/>
    </source>
</evidence>
<dbReference type="PANTHER" id="PTHR35144">
    <property type="entry name" value="MEIOSIS-SPECIFIC TRANSCRIPTION FACTOR NDT80"/>
    <property type="match status" value="1"/>
</dbReference>
<comment type="caution">
    <text evidence="2">The sequence shown here is derived from an EMBL/GenBank/DDBJ whole genome shotgun (WGS) entry which is preliminary data.</text>
</comment>
<proteinExistence type="predicted"/>
<dbReference type="GO" id="GO:0000228">
    <property type="term" value="C:nuclear chromosome"/>
    <property type="evidence" value="ECO:0007669"/>
    <property type="project" value="TreeGrafter"/>
</dbReference>
<dbReference type="KEGG" id="fmu:J7337_008409"/>
<gene>
    <name evidence="2" type="ORF">J7337_008409</name>
</gene>
<keyword evidence="3" id="KW-1185">Reference proteome</keyword>
<feature type="region of interest" description="Disordered" evidence="1">
    <location>
        <begin position="1"/>
        <end position="83"/>
    </location>
</feature>
<feature type="compositionally biased region" description="Polar residues" evidence="1">
    <location>
        <begin position="12"/>
        <end position="42"/>
    </location>
</feature>
<organism evidence="2 3">
    <name type="scientific">Fusarium musae</name>
    <dbReference type="NCBI Taxonomy" id="1042133"/>
    <lineage>
        <taxon>Eukaryota</taxon>
        <taxon>Fungi</taxon>
        <taxon>Dikarya</taxon>
        <taxon>Ascomycota</taxon>
        <taxon>Pezizomycotina</taxon>
        <taxon>Sordariomycetes</taxon>
        <taxon>Hypocreomycetidae</taxon>
        <taxon>Hypocreales</taxon>
        <taxon>Nectriaceae</taxon>
        <taxon>Fusarium</taxon>
    </lineage>
</organism>
<dbReference type="EMBL" id="JAHBCI010000006">
    <property type="protein sequence ID" value="KAG9499945.1"/>
    <property type="molecule type" value="Genomic_DNA"/>
</dbReference>